<sequence length="520" mass="56842">MSDDAVTVVSDPPGSESDREPPPPREQPLVIRTLRGVWLWPSLFMAGIALWRIRYAEMWQDELVTISVISRSTRQILSLLAHVDAVHGTYYLFMHYWVQVFGDGPLAVRLPSVLAMVGAVACVALIGQRLFGPIAGMAGGFVLAIVPSVTRFAQEARSYALVVLLVSLATLLLLRALGRTTVTGWVGYGVCLALIGCLNPVALSVVAGHLIGILATTGRGARLRTVGKFSLAAVLGVLVAGPVIYQGTQQATRQINWINLEAREVWVVWPRTFASAWVAWAVTVLLVVALIAYRRRAAFAAAAALVPLLVIWLVSLGDLNYFFSKYLLFVVPLWAVLAGAGLAAVPWNSPALRAAVPAVGLLVLTAMAIPGQKAMRGALSHSYYTYPDPRVSEPYAYREAASIIAKKYQPGDAIGFPLLPKVWWFMHDKGVFYYLPQNVLPHAIFLEKSAAQNDELYATECPVPEECFGNEQRIWVVIPYHTGNAVGQFPDEQRKLLVPGYTQVYAEFPPGLTVALLQRQ</sequence>
<proteinExistence type="predicted"/>
<evidence type="ECO:0000256" key="8">
    <source>
        <dbReference type="SAM" id="MobiDB-lite"/>
    </source>
</evidence>
<protein>
    <recommendedName>
        <fullName evidence="10">Glycosyltransferase RgtA/B/C/D-like domain-containing protein</fullName>
    </recommendedName>
</protein>
<evidence type="ECO:0000256" key="2">
    <source>
        <dbReference type="ARBA" id="ARBA00022475"/>
    </source>
</evidence>
<dbReference type="GO" id="GO:0009103">
    <property type="term" value="P:lipopolysaccharide biosynthetic process"/>
    <property type="evidence" value="ECO:0007669"/>
    <property type="project" value="UniProtKB-ARBA"/>
</dbReference>
<feature type="transmembrane region" description="Helical" evidence="9">
    <location>
        <begin position="226"/>
        <end position="245"/>
    </location>
</feature>
<feature type="transmembrane region" description="Helical" evidence="9">
    <location>
        <begin position="37"/>
        <end position="55"/>
    </location>
</feature>
<feature type="transmembrane region" description="Helical" evidence="9">
    <location>
        <begin position="106"/>
        <end position="127"/>
    </location>
</feature>
<keyword evidence="6 9" id="KW-1133">Transmembrane helix</keyword>
<feature type="transmembrane region" description="Helical" evidence="9">
    <location>
        <begin position="76"/>
        <end position="94"/>
    </location>
</feature>
<feature type="transmembrane region" description="Helical" evidence="9">
    <location>
        <begin position="159"/>
        <end position="178"/>
    </location>
</feature>
<feature type="transmembrane region" description="Helical" evidence="9">
    <location>
        <begin position="326"/>
        <end position="345"/>
    </location>
</feature>
<dbReference type="Pfam" id="PF13231">
    <property type="entry name" value="PMT_2"/>
    <property type="match status" value="1"/>
</dbReference>
<feature type="domain" description="Glycosyltransferase RgtA/B/C/D-like" evidence="10">
    <location>
        <begin position="93"/>
        <end position="245"/>
    </location>
</feature>
<dbReference type="PANTHER" id="PTHR33908:SF11">
    <property type="entry name" value="MEMBRANE PROTEIN"/>
    <property type="match status" value="1"/>
</dbReference>
<dbReference type="Proteomes" id="UP000599074">
    <property type="component" value="Unassembled WGS sequence"/>
</dbReference>
<dbReference type="GO" id="GO:0005886">
    <property type="term" value="C:plasma membrane"/>
    <property type="evidence" value="ECO:0007669"/>
    <property type="project" value="UniProtKB-SubCell"/>
</dbReference>
<evidence type="ECO:0000259" key="10">
    <source>
        <dbReference type="Pfam" id="PF13231"/>
    </source>
</evidence>
<keyword evidence="5 9" id="KW-0812">Transmembrane</keyword>
<reference evidence="11" key="1">
    <citation type="submission" date="2021-01" db="EMBL/GenBank/DDBJ databases">
        <title>Whole genome shotgun sequence of Planosporangium mesophilum NBRC 109066.</title>
        <authorList>
            <person name="Komaki H."/>
            <person name="Tamura T."/>
        </authorList>
    </citation>
    <scope>NUCLEOTIDE SEQUENCE</scope>
    <source>
        <strain evidence="11">NBRC 109066</strain>
    </source>
</reference>
<gene>
    <name evidence="11" type="ORF">Pme01_18490</name>
</gene>
<name>A0A8J3WZI1_9ACTN</name>
<keyword evidence="12" id="KW-1185">Reference proteome</keyword>
<evidence type="ECO:0000313" key="11">
    <source>
        <dbReference type="EMBL" id="GII22252.1"/>
    </source>
</evidence>
<evidence type="ECO:0000256" key="6">
    <source>
        <dbReference type="ARBA" id="ARBA00022989"/>
    </source>
</evidence>
<feature type="transmembrane region" description="Helical" evidence="9">
    <location>
        <begin position="185"/>
        <end position="214"/>
    </location>
</feature>
<dbReference type="InterPro" id="IPR050297">
    <property type="entry name" value="LipidA_mod_glycosyltrf_83"/>
</dbReference>
<evidence type="ECO:0000256" key="1">
    <source>
        <dbReference type="ARBA" id="ARBA00004651"/>
    </source>
</evidence>
<comment type="subcellular location">
    <subcellularLocation>
        <location evidence="1">Cell membrane</location>
        <topology evidence="1">Multi-pass membrane protein</topology>
    </subcellularLocation>
</comment>
<evidence type="ECO:0000256" key="5">
    <source>
        <dbReference type="ARBA" id="ARBA00022692"/>
    </source>
</evidence>
<comment type="caution">
    <text evidence="11">The sequence shown here is derived from an EMBL/GenBank/DDBJ whole genome shotgun (WGS) entry which is preliminary data.</text>
</comment>
<feature type="transmembrane region" description="Helical" evidence="9">
    <location>
        <begin position="297"/>
        <end position="314"/>
    </location>
</feature>
<evidence type="ECO:0000313" key="12">
    <source>
        <dbReference type="Proteomes" id="UP000599074"/>
    </source>
</evidence>
<evidence type="ECO:0000256" key="4">
    <source>
        <dbReference type="ARBA" id="ARBA00022679"/>
    </source>
</evidence>
<dbReference type="InterPro" id="IPR038731">
    <property type="entry name" value="RgtA/B/C-like"/>
</dbReference>
<dbReference type="EMBL" id="BOON01000017">
    <property type="protein sequence ID" value="GII22252.1"/>
    <property type="molecule type" value="Genomic_DNA"/>
</dbReference>
<dbReference type="AlphaFoldDB" id="A0A8J3WZI1"/>
<dbReference type="PANTHER" id="PTHR33908">
    <property type="entry name" value="MANNOSYLTRANSFERASE YKCB-RELATED"/>
    <property type="match status" value="1"/>
</dbReference>
<feature type="transmembrane region" description="Helical" evidence="9">
    <location>
        <begin position="351"/>
        <end position="369"/>
    </location>
</feature>
<organism evidence="11 12">
    <name type="scientific">Planosporangium mesophilum</name>
    <dbReference type="NCBI Taxonomy" id="689768"/>
    <lineage>
        <taxon>Bacteria</taxon>
        <taxon>Bacillati</taxon>
        <taxon>Actinomycetota</taxon>
        <taxon>Actinomycetes</taxon>
        <taxon>Micromonosporales</taxon>
        <taxon>Micromonosporaceae</taxon>
        <taxon>Planosporangium</taxon>
    </lineage>
</organism>
<evidence type="ECO:0000256" key="3">
    <source>
        <dbReference type="ARBA" id="ARBA00022676"/>
    </source>
</evidence>
<feature type="transmembrane region" description="Helical" evidence="9">
    <location>
        <begin position="266"/>
        <end position="291"/>
    </location>
</feature>
<keyword evidence="7 9" id="KW-0472">Membrane</keyword>
<dbReference type="GO" id="GO:0016763">
    <property type="term" value="F:pentosyltransferase activity"/>
    <property type="evidence" value="ECO:0007669"/>
    <property type="project" value="TreeGrafter"/>
</dbReference>
<keyword evidence="2" id="KW-1003">Cell membrane</keyword>
<evidence type="ECO:0000256" key="7">
    <source>
        <dbReference type="ARBA" id="ARBA00023136"/>
    </source>
</evidence>
<keyword evidence="3" id="KW-0328">Glycosyltransferase</keyword>
<feature type="region of interest" description="Disordered" evidence="8">
    <location>
        <begin position="1"/>
        <end position="26"/>
    </location>
</feature>
<evidence type="ECO:0000256" key="9">
    <source>
        <dbReference type="SAM" id="Phobius"/>
    </source>
</evidence>
<accession>A0A8J3WZI1</accession>
<keyword evidence="4" id="KW-0808">Transferase</keyword>